<protein>
    <submittedName>
        <fullName evidence="7">Protein-disulfide isomerase</fullName>
    </submittedName>
</protein>
<dbReference type="PROSITE" id="PS51352">
    <property type="entry name" value="THIOREDOXIN_2"/>
    <property type="match status" value="1"/>
</dbReference>
<dbReference type="InterPro" id="IPR036249">
    <property type="entry name" value="Thioredoxin-like_sf"/>
</dbReference>
<keyword evidence="5" id="KW-0676">Redox-active center</keyword>
<comment type="similarity">
    <text evidence="1">Belongs to the thioredoxin family. DsbA subfamily.</text>
</comment>
<dbReference type="Proteomes" id="UP001226084">
    <property type="component" value="Unassembled WGS sequence"/>
</dbReference>
<dbReference type="InterPro" id="IPR012336">
    <property type="entry name" value="Thioredoxin-like_fold"/>
</dbReference>
<organism evidence="7 8">
    <name type="scientific">Stenotrophomonas rhizophila</name>
    <dbReference type="NCBI Taxonomy" id="216778"/>
    <lineage>
        <taxon>Bacteria</taxon>
        <taxon>Pseudomonadati</taxon>
        <taxon>Pseudomonadota</taxon>
        <taxon>Gammaproteobacteria</taxon>
        <taxon>Lysobacterales</taxon>
        <taxon>Lysobacteraceae</taxon>
        <taxon>Stenotrophomonas</taxon>
    </lineage>
</organism>
<dbReference type="AlphaFoldDB" id="A0AAP5AHJ5"/>
<accession>A0AAP5AHJ5</accession>
<evidence type="ECO:0000256" key="3">
    <source>
        <dbReference type="ARBA" id="ARBA00023002"/>
    </source>
</evidence>
<feature type="domain" description="Thioredoxin" evidence="6">
    <location>
        <begin position="1"/>
        <end position="172"/>
    </location>
</feature>
<dbReference type="GO" id="GO:0016491">
    <property type="term" value="F:oxidoreductase activity"/>
    <property type="evidence" value="ECO:0007669"/>
    <property type="project" value="UniProtKB-KW"/>
</dbReference>
<sequence length="172" mass="18752">MKGLSIPVSAQDHSQGPADAPITLVEYGDYQCPYCGEAYPMLKAVQQALGDRMRFVFRNFPISEIHPNALPAARFAEAAADAGVFWEAHDLLYQRQDALSARDLQAYGKQLGVDPALLQAADNGAFDDRIERDFMGGVRSGVNGTPCLFINGVRYDGARDVDSLVDVLTERA</sequence>
<keyword evidence="3" id="KW-0560">Oxidoreductase</keyword>
<keyword evidence="4" id="KW-1015">Disulfide bond</keyword>
<dbReference type="InterPro" id="IPR013766">
    <property type="entry name" value="Thioredoxin_domain"/>
</dbReference>
<evidence type="ECO:0000256" key="5">
    <source>
        <dbReference type="ARBA" id="ARBA00023284"/>
    </source>
</evidence>
<gene>
    <name evidence="7" type="ORF">QE424_001256</name>
</gene>
<evidence type="ECO:0000256" key="2">
    <source>
        <dbReference type="ARBA" id="ARBA00022729"/>
    </source>
</evidence>
<keyword evidence="7" id="KW-0413">Isomerase</keyword>
<evidence type="ECO:0000256" key="4">
    <source>
        <dbReference type="ARBA" id="ARBA00023157"/>
    </source>
</evidence>
<dbReference type="Gene3D" id="3.40.30.10">
    <property type="entry name" value="Glutaredoxin"/>
    <property type="match status" value="1"/>
</dbReference>
<evidence type="ECO:0000313" key="7">
    <source>
        <dbReference type="EMBL" id="MDQ1108097.1"/>
    </source>
</evidence>
<evidence type="ECO:0000313" key="8">
    <source>
        <dbReference type="Proteomes" id="UP001226084"/>
    </source>
</evidence>
<dbReference type="Pfam" id="PF13462">
    <property type="entry name" value="Thioredoxin_4"/>
    <property type="match status" value="1"/>
</dbReference>
<dbReference type="SUPFAM" id="SSF52833">
    <property type="entry name" value="Thioredoxin-like"/>
    <property type="match status" value="1"/>
</dbReference>
<name>A0AAP5AHJ5_9GAMM</name>
<dbReference type="RefSeq" id="WP_307106682.1">
    <property type="nucleotide sequence ID" value="NZ_JAUTAS010000001.1"/>
</dbReference>
<dbReference type="PANTHER" id="PTHR13887:SF14">
    <property type="entry name" value="DISULFIDE BOND FORMATION PROTEIN D"/>
    <property type="match status" value="1"/>
</dbReference>
<reference evidence="7" key="1">
    <citation type="submission" date="2023-07" db="EMBL/GenBank/DDBJ databases">
        <title>Functional and genomic diversity of the sorghum phyllosphere microbiome.</title>
        <authorList>
            <person name="Shade A."/>
        </authorList>
    </citation>
    <scope>NUCLEOTIDE SEQUENCE</scope>
    <source>
        <strain evidence="7">SORGH_AS_0457</strain>
    </source>
</reference>
<keyword evidence="2" id="KW-0732">Signal</keyword>
<evidence type="ECO:0000259" key="6">
    <source>
        <dbReference type="PROSITE" id="PS51352"/>
    </source>
</evidence>
<comment type="caution">
    <text evidence="7">The sequence shown here is derived from an EMBL/GenBank/DDBJ whole genome shotgun (WGS) entry which is preliminary data.</text>
</comment>
<dbReference type="EMBL" id="JAUTAS010000001">
    <property type="protein sequence ID" value="MDQ1108097.1"/>
    <property type="molecule type" value="Genomic_DNA"/>
</dbReference>
<proteinExistence type="inferred from homology"/>
<dbReference type="PANTHER" id="PTHR13887">
    <property type="entry name" value="GLUTATHIONE S-TRANSFERASE KAPPA"/>
    <property type="match status" value="1"/>
</dbReference>
<dbReference type="GO" id="GO:0016853">
    <property type="term" value="F:isomerase activity"/>
    <property type="evidence" value="ECO:0007669"/>
    <property type="project" value="UniProtKB-KW"/>
</dbReference>
<evidence type="ECO:0000256" key="1">
    <source>
        <dbReference type="ARBA" id="ARBA00005791"/>
    </source>
</evidence>